<protein>
    <submittedName>
        <fullName evidence="2">Uncharacterized protein</fullName>
    </submittedName>
</protein>
<evidence type="ECO:0000256" key="1">
    <source>
        <dbReference type="SAM" id="MobiDB-lite"/>
    </source>
</evidence>
<gene>
    <name evidence="2" type="ORF">Thi970DRAFT_01691</name>
</gene>
<evidence type="ECO:0000313" key="3">
    <source>
        <dbReference type="Proteomes" id="UP000002964"/>
    </source>
</evidence>
<dbReference type="EMBL" id="JH603169">
    <property type="protein sequence ID" value="EIC21480.1"/>
    <property type="molecule type" value="Genomic_DNA"/>
</dbReference>
<reference evidence="3" key="1">
    <citation type="submission" date="2011-06" db="EMBL/GenBank/DDBJ databases">
        <authorList>
            <consortium name="US DOE Joint Genome Institute (JGI-PGF)"/>
            <person name="Lucas S."/>
            <person name="Han J."/>
            <person name="Lapidus A."/>
            <person name="Cheng J.-F."/>
            <person name="Goodwin L."/>
            <person name="Pitluck S."/>
            <person name="Peters L."/>
            <person name="Land M.L."/>
            <person name="Hauser L."/>
            <person name="Vogl K."/>
            <person name="Liu Z."/>
            <person name="Overmann J."/>
            <person name="Frigaard N.-U."/>
            <person name="Bryant D.A."/>
            <person name="Woyke T.J."/>
        </authorList>
    </citation>
    <scope>NUCLEOTIDE SEQUENCE [LARGE SCALE GENOMIC DNA]</scope>
    <source>
        <strain evidence="3">970</strain>
    </source>
</reference>
<organism evidence="2 3">
    <name type="scientific">Thiorhodovibrio frisius</name>
    <dbReference type="NCBI Taxonomy" id="631362"/>
    <lineage>
        <taxon>Bacteria</taxon>
        <taxon>Pseudomonadati</taxon>
        <taxon>Pseudomonadota</taxon>
        <taxon>Gammaproteobacteria</taxon>
        <taxon>Chromatiales</taxon>
        <taxon>Chromatiaceae</taxon>
        <taxon>Thiorhodovibrio</taxon>
    </lineage>
</organism>
<dbReference type="CDD" id="cd01335">
    <property type="entry name" value="Radical_SAM"/>
    <property type="match status" value="1"/>
</dbReference>
<reference evidence="2 3" key="2">
    <citation type="submission" date="2011-11" db="EMBL/GenBank/DDBJ databases">
        <authorList>
            <consortium name="US DOE Joint Genome Institute"/>
            <person name="Lucas S."/>
            <person name="Han J."/>
            <person name="Lapidus A."/>
            <person name="Cheng J.-F."/>
            <person name="Goodwin L."/>
            <person name="Pitluck S."/>
            <person name="Peters L."/>
            <person name="Ovchinnikova G."/>
            <person name="Zhang X."/>
            <person name="Detter J.C."/>
            <person name="Han C."/>
            <person name="Tapia R."/>
            <person name="Land M."/>
            <person name="Hauser L."/>
            <person name="Kyrpides N."/>
            <person name="Ivanova N."/>
            <person name="Pagani I."/>
            <person name="Vogl K."/>
            <person name="Liu Z."/>
            <person name="Overmann J."/>
            <person name="Frigaard N.-U."/>
            <person name="Bryant D."/>
            <person name="Woyke T."/>
        </authorList>
    </citation>
    <scope>NUCLEOTIDE SEQUENCE [LARGE SCALE GENOMIC DNA]</scope>
    <source>
        <strain evidence="2 3">970</strain>
    </source>
</reference>
<feature type="region of interest" description="Disordered" evidence="1">
    <location>
        <begin position="381"/>
        <end position="404"/>
    </location>
</feature>
<keyword evidence="3" id="KW-1185">Reference proteome</keyword>
<accession>H8Z1N5</accession>
<dbReference type="Proteomes" id="UP000002964">
    <property type="component" value="Unassembled WGS sequence"/>
</dbReference>
<name>H8Z1N5_9GAMM</name>
<proteinExistence type="predicted"/>
<evidence type="ECO:0000313" key="2">
    <source>
        <dbReference type="EMBL" id="EIC21480.1"/>
    </source>
</evidence>
<dbReference type="AlphaFoldDB" id="H8Z1N5"/>
<sequence length="404" mass="44427">MTAHNASQARIEFPRHRAFSAWRARRLAAAKSELGILDADLLSPAVAIELCDGCSLRCWFCALAPQPLRAVLDHATERDLFRAIVQGCLAVIGAEIAPITLLYHGTEPHDNPHYLDYLRDFEALTGSKVFTSTAVVEDAHWVAGLLRFYGDEAASNLRFNLLSTKSLCWLQRNFPPRALAGVELAIRIEGTGFAFASSGRLLKQSQGGRDLRDLGPDDDPRAASVAQSSIACLNGVKINPPRREIQLIAPCHACRRWPLGYRVFDQAHFHDARDFSAVLTQLLARATSPAPPPEHPLRFRDDLRYRATAGGFDLISPRQIHHFSGAGPAARIGALVADGNRSARDVQRVLIRDQGLNPLMAAALIQGLFDDGFIDERVQPTDIPERPFRPRPATNPSPHVASEL</sequence>
<dbReference type="eggNOG" id="ENOG502Z81C">
    <property type="taxonomic scope" value="Bacteria"/>
</dbReference>
<dbReference type="HOGENOM" id="CLU_044204_0_0_6"/>
<dbReference type="STRING" id="631362.Thi970DRAFT_01691"/>